<feature type="non-terminal residue" evidence="10">
    <location>
        <position position="213"/>
    </location>
</feature>
<keyword evidence="6" id="KW-0378">Hydrolase</keyword>
<dbReference type="Pfam" id="PF14622">
    <property type="entry name" value="Ribonucleas_3_3"/>
    <property type="match status" value="1"/>
</dbReference>
<dbReference type="PROSITE" id="PS00517">
    <property type="entry name" value="RNASE_3_1"/>
    <property type="match status" value="1"/>
</dbReference>
<keyword evidence="7" id="KW-0460">Magnesium</keyword>
<dbReference type="InterPro" id="IPR000999">
    <property type="entry name" value="RNase_III_dom"/>
</dbReference>
<sequence>MPLHLNLGFFNTILDTRYDIVTAKQEGDIIILKKEKDLMLNNLEKKLDYKFKNKTLLKEALTHPSFQKKSLKKKTANNQRLEFLGDSVLDLIVTEHLYCKLASFSEGKLTKIRSVMVSKDILAKWANHLSLGKYIILGKGEDSTGGRKKLSILADCFEALLGAIYLDSGLQKAKKIILSFIREEMELIIKGKHVDDYKTLLQEISQKKMKCLP</sequence>
<name>X0VH15_9ZZZZ</name>
<dbReference type="CDD" id="cd00593">
    <property type="entry name" value="RIBOc"/>
    <property type="match status" value="1"/>
</dbReference>
<dbReference type="GO" id="GO:0006364">
    <property type="term" value="P:rRNA processing"/>
    <property type="evidence" value="ECO:0007669"/>
    <property type="project" value="InterPro"/>
</dbReference>
<dbReference type="SMART" id="SM00535">
    <property type="entry name" value="RIBOc"/>
    <property type="match status" value="1"/>
</dbReference>
<dbReference type="GO" id="GO:0046872">
    <property type="term" value="F:metal ion binding"/>
    <property type="evidence" value="ECO:0007669"/>
    <property type="project" value="UniProtKB-KW"/>
</dbReference>
<dbReference type="NCBIfam" id="TIGR02191">
    <property type="entry name" value="RNaseIII"/>
    <property type="match status" value="1"/>
</dbReference>
<keyword evidence="3" id="KW-0540">Nuclease</keyword>
<feature type="domain" description="RNase III" evidence="9">
    <location>
        <begin position="40"/>
        <end position="169"/>
    </location>
</feature>
<evidence type="ECO:0000256" key="1">
    <source>
        <dbReference type="ARBA" id="ARBA00000109"/>
    </source>
</evidence>
<dbReference type="EC" id="3.1.26.3" evidence="2"/>
<gene>
    <name evidence="10" type="ORF">S01H1_33533</name>
</gene>
<protein>
    <recommendedName>
        <fullName evidence="2">ribonuclease III</fullName>
        <ecNumber evidence="2">3.1.26.3</ecNumber>
    </recommendedName>
</protein>
<evidence type="ECO:0000256" key="5">
    <source>
        <dbReference type="ARBA" id="ARBA00022759"/>
    </source>
</evidence>
<evidence type="ECO:0000259" key="9">
    <source>
        <dbReference type="PROSITE" id="PS50142"/>
    </source>
</evidence>
<dbReference type="FunFam" id="1.10.1520.10:FF:000001">
    <property type="entry name" value="Ribonuclease 3"/>
    <property type="match status" value="1"/>
</dbReference>
<comment type="catalytic activity">
    <reaction evidence="1">
        <text>Endonucleolytic cleavage to 5'-phosphomonoester.</text>
        <dbReference type="EC" id="3.1.26.3"/>
    </reaction>
</comment>
<reference evidence="10" key="1">
    <citation type="journal article" date="2014" name="Front. Microbiol.">
        <title>High frequency of phylogenetically diverse reductive dehalogenase-homologous genes in deep subseafloor sedimentary metagenomes.</title>
        <authorList>
            <person name="Kawai M."/>
            <person name="Futagami T."/>
            <person name="Toyoda A."/>
            <person name="Takaki Y."/>
            <person name="Nishi S."/>
            <person name="Hori S."/>
            <person name="Arai W."/>
            <person name="Tsubouchi T."/>
            <person name="Morono Y."/>
            <person name="Uchiyama I."/>
            <person name="Ito T."/>
            <person name="Fujiyama A."/>
            <person name="Inagaki F."/>
            <person name="Takami H."/>
        </authorList>
    </citation>
    <scope>NUCLEOTIDE SEQUENCE</scope>
    <source>
        <strain evidence="10">Expedition CK06-06</strain>
    </source>
</reference>
<evidence type="ECO:0000256" key="7">
    <source>
        <dbReference type="ARBA" id="ARBA00022842"/>
    </source>
</evidence>
<evidence type="ECO:0000256" key="2">
    <source>
        <dbReference type="ARBA" id="ARBA00012177"/>
    </source>
</evidence>
<comment type="caution">
    <text evidence="10">The sequence shown here is derived from an EMBL/GenBank/DDBJ whole genome shotgun (WGS) entry which is preliminary data.</text>
</comment>
<evidence type="ECO:0000256" key="8">
    <source>
        <dbReference type="ARBA" id="ARBA00022884"/>
    </source>
</evidence>
<proteinExistence type="predicted"/>
<evidence type="ECO:0000256" key="6">
    <source>
        <dbReference type="ARBA" id="ARBA00022801"/>
    </source>
</evidence>
<dbReference type="PROSITE" id="PS50142">
    <property type="entry name" value="RNASE_3_2"/>
    <property type="match status" value="1"/>
</dbReference>
<dbReference type="PANTHER" id="PTHR14950:SF37">
    <property type="entry name" value="ENDORIBONUCLEASE DICER"/>
    <property type="match status" value="1"/>
</dbReference>
<dbReference type="GO" id="GO:0003723">
    <property type="term" value="F:RNA binding"/>
    <property type="evidence" value="ECO:0007669"/>
    <property type="project" value="UniProtKB-KW"/>
</dbReference>
<dbReference type="InterPro" id="IPR036389">
    <property type="entry name" value="RNase_III_sf"/>
</dbReference>
<evidence type="ECO:0000256" key="3">
    <source>
        <dbReference type="ARBA" id="ARBA00022722"/>
    </source>
</evidence>
<accession>X0VH15</accession>
<dbReference type="AlphaFoldDB" id="X0VH15"/>
<dbReference type="InterPro" id="IPR011907">
    <property type="entry name" value="RNase_III"/>
</dbReference>
<dbReference type="Gene3D" id="1.10.1520.10">
    <property type="entry name" value="Ribonuclease III domain"/>
    <property type="match status" value="1"/>
</dbReference>
<keyword evidence="8" id="KW-0694">RNA-binding</keyword>
<dbReference type="PANTHER" id="PTHR14950">
    <property type="entry name" value="DICER-RELATED"/>
    <property type="match status" value="1"/>
</dbReference>
<dbReference type="SUPFAM" id="SSF69065">
    <property type="entry name" value="RNase III domain-like"/>
    <property type="match status" value="1"/>
</dbReference>
<dbReference type="GO" id="GO:0004525">
    <property type="term" value="F:ribonuclease III activity"/>
    <property type="evidence" value="ECO:0007669"/>
    <property type="project" value="UniProtKB-EC"/>
</dbReference>
<organism evidence="10">
    <name type="scientific">marine sediment metagenome</name>
    <dbReference type="NCBI Taxonomy" id="412755"/>
    <lineage>
        <taxon>unclassified sequences</taxon>
        <taxon>metagenomes</taxon>
        <taxon>ecological metagenomes</taxon>
    </lineage>
</organism>
<keyword evidence="4" id="KW-0479">Metal-binding</keyword>
<evidence type="ECO:0000256" key="4">
    <source>
        <dbReference type="ARBA" id="ARBA00022723"/>
    </source>
</evidence>
<dbReference type="EMBL" id="BARS01020827">
    <property type="protein sequence ID" value="GAG11773.1"/>
    <property type="molecule type" value="Genomic_DNA"/>
</dbReference>
<evidence type="ECO:0000313" key="10">
    <source>
        <dbReference type="EMBL" id="GAG11773.1"/>
    </source>
</evidence>
<keyword evidence="5" id="KW-0255">Endonuclease</keyword>